<dbReference type="FunFam" id="3.40.980.10:FF:000004">
    <property type="entry name" value="Molybdopterin molybdenumtransferase"/>
    <property type="match status" value="1"/>
</dbReference>
<evidence type="ECO:0000256" key="3">
    <source>
        <dbReference type="ARBA" id="ARBA00005046"/>
    </source>
</evidence>
<dbReference type="SUPFAM" id="SSF53218">
    <property type="entry name" value="Molybdenum cofactor biosynthesis proteins"/>
    <property type="match status" value="1"/>
</dbReference>
<evidence type="ECO:0000313" key="14">
    <source>
        <dbReference type="Proteomes" id="UP000478740"/>
    </source>
</evidence>
<dbReference type="GO" id="GO:0061599">
    <property type="term" value="F:molybdopterin molybdotransferase activity"/>
    <property type="evidence" value="ECO:0007669"/>
    <property type="project" value="UniProtKB-UniRule"/>
</dbReference>
<dbReference type="Gene3D" id="3.40.980.10">
    <property type="entry name" value="MoaB/Mog-like domain"/>
    <property type="match status" value="1"/>
</dbReference>
<reference evidence="13 14" key="1">
    <citation type="submission" date="2019-11" db="EMBL/GenBank/DDBJ databases">
        <authorList>
            <person name="Dong K."/>
        </authorList>
    </citation>
    <scope>NUCLEOTIDE SEQUENCE [LARGE SCALE GENOMIC DNA]</scope>
    <source>
        <strain evidence="13 14">DK608</strain>
    </source>
</reference>
<dbReference type="RefSeq" id="WP_341870363.1">
    <property type="nucleotide sequence ID" value="NZ_WMIH01000010.1"/>
</dbReference>
<dbReference type="InterPro" id="IPR001453">
    <property type="entry name" value="MoaB/Mog_dom"/>
</dbReference>
<keyword evidence="8 11" id="KW-0460">Magnesium</keyword>
<evidence type="ECO:0000256" key="11">
    <source>
        <dbReference type="RuleBase" id="RU365090"/>
    </source>
</evidence>
<dbReference type="InterPro" id="IPR005110">
    <property type="entry name" value="MoeA_linker/N"/>
</dbReference>
<keyword evidence="6 11" id="KW-0808">Transferase</keyword>
<dbReference type="Gene3D" id="2.40.340.10">
    <property type="entry name" value="MoeA, C-terminal, domain IV"/>
    <property type="match status" value="1"/>
</dbReference>
<comment type="pathway">
    <text evidence="3 11">Cofactor biosynthesis; molybdopterin biosynthesis.</text>
</comment>
<organism evidence="13 14">
    <name type="scientific">Paracoccus shanxieyensis</name>
    <dbReference type="NCBI Taxonomy" id="2675752"/>
    <lineage>
        <taxon>Bacteria</taxon>
        <taxon>Pseudomonadati</taxon>
        <taxon>Pseudomonadota</taxon>
        <taxon>Alphaproteobacteria</taxon>
        <taxon>Rhodobacterales</taxon>
        <taxon>Paracoccaceae</taxon>
        <taxon>Paracoccus</taxon>
    </lineage>
</organism>
<evidence type="ECO:0000313" key="13">
    <source>
        <dbReference type="EMBL" id="MTH65015.1"/>
    </source>
</evidence>
<dbReference type="SUPFAM" id="SSF63882">
    <property type="entry name" value="MoeA N-terminal region -like"/>
    <property type="match status" value="1"/>
</dbReference>
<comment type="similarity">
    <text evidence="4 11">Belongs to the MoeA family.</text>
</comment>
<dbReference type="PANTHER" id="PTHR10192">
    <property type="entry name" value="MOLYBDOPTERIN BIOSYNTHESIS PROTEIN"/>
    <property type="match status" value="1"/>
</dbReference>
<dbReference type="PANTHER" id="PTHR10192:SF5">
    <property type="entry name" value="GEPHYRIN"/>
    <property type="match status" value="1"/>
</dbReference>
<dbReference type="Proteomes" id="UP000478740">
    <property type="component" value="Unassembled WGS sequence"/>
</dbReference>
<evidence type="ECO:0000259" key="12">
    <source>
        <dbReference type="SMART" id="SM00852"/>
    </source>
</evidence>
<dbReference type="Gene3D" id="2.170.190.11">
    <property type="entry name" value="Molybdopterin biosynthesis moea protein, domain 3"/>
    <property type="match status" value="1"/>
</dbReference>
<evidence type="ECO:0000256" key="6">
    <source>
        <dbReference type="ARBA" id="ARBA00022679"/>
    </source>
</evidence>
<dbReference type="InterPro" id="IPR005111">
    <property type="entry name" value="MoeA_C_domain_IV"/>
</dbReference>
<dbReference type="GO" id="GO:0006777">
    <property type="term" value="P:Mo-molybdopterin cofactor biosynthetic process"/>
    <property type="evidence" value="ECO:0007669"/>
    <property type="project" value="UniProtKB-UniRule"/>
</dbReference>
<keyword evidence="14" id="KW-1185">Reference proteome</keyword>
<comment type="function">
    <text evidence="2 11">Catalyzes the insertion of molybdate into adenylated molybdopterin with the concomitant release of AMP.</text>
</comment>
<gene>
    <name evidence="13" type="ORF">GL284_12135</name>
</gene>
<dbReference type="Pfam" id="PF03453">
    <property type="entry name" value="MoeA_N"/>
    <property type="match status" value="1"/>
</dbReference>
<evidence type="ECO:0000256" key="7">
    <source>
        <dbReference type="ARBA" id="ARBA00022723"/>
    </source>
</evidence>
<dbReference type="EMBL" id="WMII01000010">
    <property type="protein sequence ID" value="MTH65015.1"/>
    <property type="molecule type" value="Genomic_DNA"/>
</dbReference>
<proteinExistence type="inferred from homology"/>
<evidence type="ECO:0000256" key="8">
    <source>
        <dbReference type="ARBA" id="ARBA00022842"/>
    </source>
</evidence>
<sequence>MISVDEARDLVLALAHPPSPEDVAVQDALGRALIAPAIAGLTQPPFDASAMDGYALRSADLPGPLTVIGTAAAGVPYPGDTPPGSAIRIFTGAPVPAGYDRVVMQEIVTREGDHITVADAGHNLNIRLMGNDFSEGTPFLPPRPLRASDLGLIAAMNVARLRVARRPRVAVLAGGDELVLPGETPAAGQIISSNDIAIAALAREAGADVTVLPLARDTEDSLRDRFAQAEGCDLIVTIGGASVGDHDLIGKVSADLGMQRSFYKLAMRPGKPLMAGRMGKAAMLGLPGNPVSAIVCAKLFMQPLLRAMQGLPPGPDLQQGILARDLPPEGDRQHYQRARLLPGEQPRIDPFGDQDSARLWLLAEADALLVRPAHDAARPAGDRVLFLPL</sequence>
<dbReference type="EC" id="2.10.1.1" evidence="11"/>
<evidence type="ECO:0000256" key="4">
    <source>
        <dbReference type="ARBA" id="ARBA00010763"/>
    </source>
</evidence>
<dbReference type="InterPro" id="IPR036425">
    <property type="entry name" value="MoaB/Mog-like_dom_sf"/>
</dbReference>
<name>A0A6L6IWX5_9RHOB</name>
<dbReference type="Pfam" id="PF00994">
    <property type="entry name" value="MoCF_biosynth"/>
    <property type="match status" value="1"/>
</dbReference>
<evidence type="ECO:0000256" key="5">
    <source>
        <dbReference type="ARBA" id="ARBA00022505"/>
    </source>
</evidence>
<feature type="domain" description="MoaB/Mog" evidence="12">
    <location>
        <begin position="170"/>
        <end position="307"/>
    </location>
</feature>
<comment type="caution">
    <text evidence="13">The sequence shown here is derived from an EMBL/GenBank/DDBJ whole genome shotgun (WGS) entry which is preliminary data.</text>
</comment>
<dbReference type="GO" id="GO:0046872">
    <property type="term" value="F:metal ion binding"/>
    <property type="evidence" value="ECO:0007669"/>
    <property type="project" value="UniProtKB-UniRule"/>
</dbReference>
<protein>
    <recommendedName>
        <fullName evidence="11">Molybdopterin molybdenumtransferase</fullName>
        <ecNumber evidence="11">2.10.1.1</ecNumber>
    </recommendedName>
</protein>
<dbReference type="NCBIfam" id="NF045515">
    <property type="entry name" value="Glp_gephyrin"/>
    <property type="match status" value="1"/>
</dbReference>
<keyword evidence="9 11" id="KW-0501">Molybdenum cofactor biosynthesis</keyword>
<dbReference type="AlphaFoldDB" id="A0A6L6IWX5"/>
<comment type="cofactor">
    <cofactor evidence="1 11">
        <name>Mg(2+)</name>
        <dbReference type="ChEBI" id="CHEBI:18420"/>
    </cofactor>
</comment>
<dbReference type="UniPathway" id="UPA00344"/>
<accession>A0A6L6IWX5</accession>
<keyword evidence="7 11" id="KW-0479">Metal-binding</keyword>
<dbReference type="InterPro" id="IPR036135">
    <property type="entry name" value="MoeA_linker/N_sf"/>
</dbReference>
<dbReference type="GO" id="GO:0005829">
    <property type="term" value="C:cytosol"/>
    <property type="evidence" value="ECO:0007669"/>
    <property type="project" value="TreeGrafter"/>
</dbReference>
<evidence type="ECO:0000256" key="10">
    <source>
        <dbReference type="ARBA" id="ARBA00047317"/>
    </source>
</evidence>
<evidence type="ECO:0000256" key="1">
    <source>
        <dbReference type="ARBA" id="ARBA00001946"/>
    </source>
</evidence>
<comment type="catalytic activity">
    <reaction evidence="10">
        <text>adenylyl-molybdopterin + molybdate = Mo-molybdopterin + AMP + H(+)</text>
        <dbReference type="Rhea" id="RHEA:35047"/>
        <dbReference type="ChEBI" id="CHEBI:15378"/>
        <dbReference type="ChEBI" id="CHEBI:36264"/>
        <dbReference type="ChEBI" id="CHEBI:62727"/>
        <dbReference type="ChEBI" id="CHEBI:71302"/>
        <dbReference type="ChEBI" id="CHEBI:456215"/>
        <dbReference type="EC" id="2.10.1.1"/>
    </reaction>
</comment>
<dbReference type="CDD" id="cd00887">
    <property type="entry name" value="MoeA"/>
    <property type="match status" value="1"/>
</dbReference>
<dbReference type="InterPro" id="IPR038987">
    <property type="entry name" value="MoeA-like"/>
</dbReference>
<dbReference type="SMART" id="SM00852">
    <property type="entry name" value="MoCF_biosynth"/>
    <property type="match status" value="1"/>
</dbReference>
<evidence type="ECO:0000256" key="2">
    <source>
        <dbReference type="ARBA" id="ARBA00002901"/>
    </source>
</evidence>
<dbReference type="Pfam" id="PF03454">
    <property type="entry name" value="MoeA_C"/>
    <property type="match status" value="1"/>
</dbReference>
<keyword evidence="5 11" id="KW-0500">Molybdenum</keyword>
<dbReference type="SUPFAM" id="SSF63867">
    <property type="entry name" value="MoeA C-terminal domain-like"/>
    <property type="match status" value="1"/>
</dbReference>
<evidence type="ECO:0000256" key="9">
    <source>
        <dbReference type="ARBA" id="ARBA00023150"/>
    </source>
</evidence>
<dbReference type="InterPro" id="IPR036688">
    <property type="entry name" value="MoeA_C_domain_IV_sf"/>
</dbReference>
<dbReference type="Gene3D" id="3.90.105.10">
    <property type="entry name" value="Molybdopterin biosynthesis moea protein, domain 2"/>
    <property type="match status" value="1"/>
</dbReference>